<feature type="region of interest" description="Disordered" evidence="1">
    <location>
        <begin position="205"/>
        <end position="233"/>
    </location>
</feature>
<dbReference type="OrthoDB" id="288562at2"/>
<reference evidence="2 3" key="1">
    <citation type="submission" date="2019-02" db="EMBL/GenBank/DDBJ databases">
        <title>Deep-cultivation of Planctomycetes and their phenomic and genomic characterization uncovers novel biology.</title>
        <authorList>
            <person name="Wiegand S."/>
            <person name="Jogler M."/>
            <person name="Boedeker C."/>
            <person name="Pinto D."/>
            <person name="Vollmers J."/>
            <person name="Rivas-Marin E."/>
            <person name="Kohn T."/>
            <person name="Peeters S.H."/>
            <person name="Heuer A."/>
            <person name="Rast P."/>
            <person name="Oberbeckmann S."/>
            <person name="Bunk B."/>
            <person name="Jeske O."/>
            <person name="Meyerdierks A."/>
            <person name="Storesund J.E."/>
            <person name="Kallscheuer N."/>
            <person name="Luecker S."/>
            <person name="Lage O.M."/>
            <person name="Pohl T."/>
            <person name="Merkel B.J."/>
            <person name="Hornburger P."/>
            <person name="Mueller R.-W."/>
            <person name="Bruemmer F."/>
            <person name="Labrenz M."/>
            <person name="Spormann A.M."/>
            <person name="Op den Camp H."/>
            <person name="Overmann J."/>
            <person name="Amann R."/>
            <person name="Jetten M.S.M."/>
            <person name="Mascher T."/>
            <person name="Medema M.H."/>
            <person name="Devos D.P."/>
            <person name="Kaster A.-K."/>
            <person name="Ovreas L."/>
            <person name="Rohde M."/>
            <person name="Galperin M.Y."/>
            <person name="Jogler C."/>
        </authorList>
    </citation>
    <scope>NUCLEOTIDE SEQUENCE [LARGE SCALE GENOMIC DNA]</scope>
    <source>
        <strain evidence="2 3">V22</strain>
    </source>
</reference>
<gene>
    <name evidence="2" type="ORF">V22_06560</name>
</gene>
<keyword evidence="3" id="KW-1185">Reference proteome</keyword>
<proteinExistence type="predicted"/>
<accession>A0A517T4Y4</accession>
<name>A0A517T4Y4_9PLAN</name>
<dbReference type="KEGG" id="chya:V22_06560"/>
<evidence type="ECO:0000313" key="3">
    <source>
        <dbReference type="Proteomes" id="UP000319976"/>
    </source>
</evidence>
<dbReference type="EMBL" id="CP036316">
    <property type="protein sequence ID" value="QDT63435.1"/>
    <property type="molecule type" value="Genomic_DNA"/>
</dbReference>
<dbReference type="RefSeq" id="WP_145259752.1">
    <property type="nucleotide sequence ID" value="NZ_CP036316.1"/>
</dbReference>
<dbReference type="PROSITE" id="PS51257">
    <property type="entry name" value="PROKAR_LIPOPROTEIN"/>
    <property type="match status" value="1"/>
</dbReference>
<protein>
    <submittedName>
        <fullName evidence="2">Uncharacterized protein</fullName>
    </submittedName>
</protein>
<sequence length="370" mass="39825">MPRQGYCLLVLSLAGVLVGCGRGEGIETYVVPKPKVAPAVNVAASTDGNVGKPARLIGTIIPQGEYAWFFKLMGPEKPVSDQMKSFLDMTQSIDFDDQNNPTWKLPEGWSREAGSGMRYATLKIDTAEEPLEVSVIKLPGNTPGDLKYTLDNVNRWRGQVGLGPITESELHQGGDLKEETRKITLNDGTEATLVSFAGTMQASSMSRAPFAGGGASRPMPPAQNKPAPKSGLSYQTPTGWEQGATNAFRKASFKVSSDGNEVEITAIDLPASANELLPNVNRWRGQVGLEPVDEAQLGETMKSIDIDGSSGHYVVLVGPEETTPRKAILGVIVEKGETAWFFKMTGDASLALEQQANFESFLKSIRFSSN</sequence>
<evidence type="ECO:0000313" key="2">
    <source>
        <dbReference type="EMBL" id="QDT63435.1"/>
    </source>
</evidence>
<evidence type="ECO:0000256" key="1">
    <source>
        <dbReference type="SAM" id="MobiDB-lite"/>
    </source>
</evidence>
<organism evidence="2 3">
    <name type="scientific">Calycomorphotria hydatis</name>
    <dbReference type="NCBI Taxonomy" id="2528027"/>
    <lineage>
        <taxon>Bacteria</taxon>
        <taxon>Pseudomonadati</taxon>
        <taxon>Planctomycetota</taxon>
        <taxon>Planctomycetia</taxon>
        <taxon>Planctomycetales</taxon>
        <taxon>Planctomycetaceae</taxon>
        <taxon>Calycomorphotria</taxon>
    </lineage>
</organism>
<dbReference type="AlphaFoldDB" id="A0A517T4Y4"/>
<dbReference type="Proteomes" id="UP000319976">
    <property type="component" value="Chromosome"/>
</dbReference>